<proteinExistence type="predicted"/>
<gene>
    <name evidence="2" type="ORF">BDZ94DRAFT_972956</name>
</gene>
<reference evidence="2" key="1">
    <citation type="submission" date="2020-11" db="EMBL/GenBank/DDBJ databases">
        <authorList>
            <consortium name="DOE Joint Genome Institute"/>
            <person name="Ahrendt S."/>
            <person name="Riley R."/>
            <person name="Andreopoulos W."/>
            <person name="Labutti K."/>
            <person name="Pangilinan J."/>
            <person name="Ruiz-Duenas F.J."/>
            <person name="Barrasa J.M."/>
            <person name="Sanchez-Garcia M."/>
            <person name="Camarero S."/>
            <person name="Miyauchi S."/>
            <person name="Serrano A."/>
            <person name="Linde D."/>
            <person name="Babiker R."/>
            <person name="Drula E."/>
            <person name="Ayuso-Fernandez I."/>
            <person name="Pacheco R."/>
            <person name="Padilla G."/>
            <person name="Ferreira P."/>
            <person name="Barriuso J."/>
            <person name="Kellner H."/>
            <person name="Castanera R."/>
            <person name="Alfaro M."/>
            <person name="Ramirez L."/>
            <person name="Pisabarro A.G."/>
            <person name="Kuo A."/>
            <person name="Tritt A."/>
            <person name="Lipzen A."/>
            <person name="He G."/>
            <person name="Yan M."/>
            <person name="Ng V."/>
            <person name="Cullen D."/>
            <person name="Martin F."/>
            <person name="Rosso M.-N."/>
            <person name="Henrissat B."/>
            <person name="Hibbett D."/>
            <person name="Martinez A.T."/>
            <person name="Grigoriev I.V."/>
        </authorList>
    </citation>
    <scope>NUCLEOTIDE SEQUENCE</scope>
    <source>
        <strain evidence="2">CBS 247.69</strain>
    </source>
</reference>
<accession>A0A9P5YEZ1</accession>
<dbReference type="Proteomes" id="UP000807353">
    <property type="component" value="Unassembled WGS sequence"/>
</dbReference>
<evidence type="ECO:0000259" key="1">
    <source>
        <dbReference type="Pfam" id="PF20151"/>
    </source>
</evidence>
<dbReference type="AlphaFoldDB" id="A0A9P5YEZ1"/>
<dbReference type="InterPro" id="IPR045340">
    <property type="entry name" value="DUF6533"/>
</dbReference>
<comment type="caution">
    <text evidence="2">The sequence shown here is derived from an EMBL/GenBank/DDBJ whole genome shotgun (WGS) entry which is preliminary data.</text>
</comment>
<dbReference type="Pfam" id="PF20151">
    <property type="entry name" value="DUF6533"/>
    <property type="match status" value="1"/>
</dbReference>
<dbReference type="OrthoDB" id="3020506at2759"/>
<evidence type="ECO:0000313" key="2">
    <source>
        <dbReference type="EMBL" id="KAF9467653.1"/>
    </source>
</evidence>
<evidence type="ECO:0000313" key="3">
    <source>
        <dbReference type="Proteomes" id="UP000807353"/>
    </source>
</evidence>
<protein>
    <recommendedName>
        <fullName evidence="1">DUF6533 domain-containing protein</fullName>
    </recommendedName>
</protein>
<keyword evidence="3" id="KW-1185">Reference proteome</keyword>
<dbReference type="EMBL" id="MU150236">
    <property type="protein sequence ID" value="KAF9467653.1"/>
    <property type="molecule type" value="Genomic_DNA"/>
</dbReference>
<organism evidence="2 3">
    <name type="scientific">Collybia nuda</name>
    <dbReference type="NCBI Taxonomy" id="64659"/>
    <lineage>
        <taxon>Eukaryota</taxon>
        <taxon>Fungi</taxon>
        <taxon>Dikarya</taxon>
        <taxon>Basidiomycota</taxon>
        <taxon>Agaricomycotina</taxon>
        <taxon>Agaricomycetes</taxon>
        <taxon>Agaricomycetidae</taxon>
        <taxon>Agaricales</taxon>
        <taxon>Tricholomatineae</taxon>
        <taxon>Clitocybaceae</taxon>
        <taxon>Collybia</taxon>
    </lineage>
</organism>
<feature type="domain" description="DUF6533" evidence="1">
    <location>
        <begin position="20"/>
        <end position="65"/>
    </location>
</feature>
<name>A0A9P5YEZ1_9AGAR</name>
<sequence length="217" mass="24688">MSTPHPDTLTASTMYALRCAAYSALAFHIWEWMIGFPFEITYIWRKPRSSAVKWQYFGSRYIGIAAQIGNTIVSEYIHSSYERITWHFCLRLHIQQLIVCQWLLFSLEYSLIQRLIALSGRDAVLKFSLCVLVLAEHITLMAASVTMFRRAELIGACLAHRPCIEVAVNAWKKKVPLTSLVMRDGSWVFGVVSGAPLIFSHRNVAQASTHSRLLLLL</sequence>